<keyword evidence="1" id="KW-1133">Transmembrane helix</keyword>
<sequence length="312" mass="35153">MLIYLTLTAFLLIAETHALGVLSCFTGNDLTNLKNESCGENVTDCYYTVTIPEKSLTYNKKHSEPDLVYSMSCDFLSICNNTLENQYVEISNFTKNGTTHQYCCNKNNCNKPVNTDNIKRKCYNVYKRDNISEDHVKIWYQECFVFFAHCSSFITHMASGEKLQYYSCEHNLGLNVSCGNSQKSNCNNVSVTVGGVEMEAELCCCYGDLCMIPPFNYTNSNSALNLTYNGTIWIADNKIEHPTPKNKKYTDWLFYGGLIAAALLIVLIIVAAIIVGVKCRKKKETNRLMLAYTRIAADETPDDDADVRMLLG</sequence>
<keyword evidence="2" id="KW-0732">Signal</keyword>
<evidence type="ECO:0000313" key="3">
    <source>
        <dbReference type="EMBL" id="CAC5425863.1"/>
    </source>
</evidence>
<protein>
    <recommendedName>
        <fullName evidence="5">UPAR/Ly6 domain-containing protein</fullName>
    </recommendedName>
</protein>
<name>A0A6J8F1F4_MYTCO</name>
<evidence type="ECO:0000256" key="1">
    <source>
        <dbReference type="SAM" id="Phobius"/>
    </source>
</evidence>
<keyword evidence="1" id="KW-0812">Transmembrane</keyword>
<dbReference type="AlphaFoldDB" id="A0A6J8F1F4"/>
<proteinExistence type="predicted"/>
<evidence type="ECO:0008006" key="5">
    <source>
        <dbReference type="Google" id="ProtNLM"/>
    </source>
</evidence>
<gene>
    <name evidence="3" type="ORF">MCOR_57645</name>
</gene>
<dbReference type="OrthoDB" id="6076476at2759"/>
<feature type="chain" id="PRO_5026937183" description="UPAR/Ly6 domain-containing protein" evidence="2">
    <location>
        <begin position="19"/>
        <end position="312"/>
    </location>
</feature>
<feature type="transmembrane region" description="Helical" evidence="1">
    <location>
        <begin position="252"/>
        <end position="277"/>
    </location>
</feature>
<keyword evidence="4" id="KW-1185">Reference proteome</keyword>
<feature type="signal peptide" evidence="2">
    <location>
        <begin position="1"/>
        <end position="18"/>
    </location>
</feature>
<dbReference type="EMBL" id="CACVKT020010330">
    <property type="protein sequence ID" value="CAC5425863.1"/>
    <property type="molecule type" value="Genomic_DNA"/>
</dbReference>
<accession>A0A6J8F1F4</accession>
<evidence type="ECO:0000256" key="2">
    <source>
        <dbReference type="SAM" id="SignalP"/>
    </source>
</evidence>
<dbReference type="Proteomes" id="UP000507470">
    <property type="component" value="Unassembled WGS sequence"/>
</dbReference>
<reference evidence="3 4" key="1">
    <citation type="submission" date="2020-06" db="EMBL/GenBank/DDBJ databases">
        <authorList>
            <person name="Li R."/>
            <person name="Bekaert M."/>
        </authorList>
    </citation>
    <scope>NUCLEOTIDE SEQUENCE [LARGE SCALE GENOMIC DNA]</scope>
    <source>
        <strain evidence="4">wild</strain>
    </source>
</reference>
<organism evidence="3 4">
    <name type="scientific">Mytilus coruscus</name>
    <name type="common">Sea mussel</name>
    <dbReference type="NCBI Taxonomy" id="42192"/>
    <lineage>
        <taxon>Eukaryota</taxon>
        <taxon>Metazoa</taxon>
        <taxon>Spiralia</taxon>
        <taxon>Lophotrochozoa</taxon>
        <taxon>Mollusca</taxon>
        <taxon>Bivalvia</taxon>
        <taxon>Autobranchia</taxon>
        <taxon>Pteriomorphia</taxon>
        <taxon>Mytilida</taxon>
        <taxon>Mytiloidea</taxon>
        <taxon>Mytilidae</taxon>
        <taxon>Mytilinae</taxon>
        <taxon>Mytilus</taxon>
    </lineage>
</organism>
<keyword evidence="1" id="KW-0472">Membrane</keyword>
<evidence type="ECO:0000313" key="4">
    <source>
        <dbReference type="Proteomes" id="UP000507470"/>
    </source>
</evidence>